<evidence type="ECO:0000256" key="1">
    <source>
        <dbReference type="ARBA" id="ARBA00001946"/>
    </source>
</evidence>
<dbReference type="SUPFAM" id="SSF51621">
    <property type="entry name" value="Phosphoenolpyruvate/pyruvate domain"/>
    <property type="match status" value="1"/>
</dbReference>
<dbReference type="InterPro" id="IPR005000">
    <property type="entry name" value="Aldolase/citrate-lyase_domain"/>
</dbReference>
<evidence type="ECO:0000313" key="5">
    <source>
        <dbReference type="EMBL" id="MRX64313.1"/>
    </source>
</evidence>
<keyword evidence="3" id="KW-0460">Magnesium</keyword>
<dbReference type="InterPro" id="IPR040442">
    <property type="entry name" value="Pyrv_kinase-like_dom_sf"/>
</dbReference>
<dbReference type="OrthoDB" id="9786940at2"/>
<dbReference type="Gene3D" id="3.20.20.60">
    <property type="entry name" value="Phosphoenolpyruvate-binding domains"/>
    <property type="match status" value="1"/>
</dbReference>
<reference evidence="5 6" key="1">
    <citation type="submission" date="2019-11" db="EMBL/GenBank/DDBJ databases">
        <title>Maribacter lutea sp. nov., a marine bacterium isolated from intertidal sand.</title>
        <authorList>
            <person name="Liu A."/>
        </authorList>
    </citation>
    <scope>NUCLEOTIDE SEQUENCE [LARGE SCALE GENOMIC DNA]</scope>
    <source>
        <strain evidence="5 6">RZ05</strain>
    </source>
</reference>
<accession>A0A6I2MKL4</accession>
<dbReference type="GO" id="GO:0000287">
    <property type="term" value="F:magnesium ion binding"/>
    <property type="evidence" value="ECO:0007669"/>
    <property type="project" value="TreeGrafter"/>
</dbReference>
<dbReference type="AlphaFoldDB" id="A0A6I2MKL4"/>
<dbReference type="PANTHER" id="PTHR32308:SF0">
    <property type="entry name" value="HPCH_HPAI ALDOLASE_CITRATE LYASE DOMAIN-CONTAINING PROTEIN"/>
    <property type="match status" value="1"/>
</dbReference>
<feature type="domain" description="HpcH/HpaI aldolase/citrate lyase" evidence="4">
    <location>
        <begin position="3"/>
        <end position="210"/>
    </location>
</feature>
<protein>
    <recommendedName>
        <fullName evidence="4">HpcH/HpaI aldolase/citrate lyase domain-containing protein</fullName>
    </recommendedName>
</protein>
<dbReference type="InterPro" id="IPR015813">
    <property type="entry name" value="Pyrv/PenolPyrv_kinase-like_dom"/>
</dbReference>
<dbReference type="PANTHER" id="PTHR32308">
    <property type="entry name" value="LYASE BETA SUBUNIT, PUTATIVE (AFU_ORTHOLOGUE AFUA_4G13030)-RELATED"/>
    <property type="match status" value="1"/>
</dbReference>
<dbReference type="Proteomes" id="UP000443153">
    <property type="component" value="Unassembled WGS sequence"/>
</dbReference>
<comment type="cofactor">
    <cofactor evidence="1">
        <name>Mg(2+)</name>
        <dbReference type="ChEBI" id="CHEBI:18420"/>
    </cofactor>
</comment>
<evidence type="ECO:0000259" key="4">
    <source>
        <dbReference type="Pfam" id="PF03328"/>
    </source>
</evidence>
<sequence length="273" mass="31756">MESFFFVPATKMNKIQELRKLKINTFIIDFEDAIKASQRSDFFFELDNLENSKDCYLRVPIHNLANPKELDLSLLKAFMDKGFSRYVLPKINSVDELDLVLKILDHDSFDIILLVETPKLYLELLSMTFENLGKLTGIGLGSHDFMSIIGAKHQLDNLEIIRQNILYLARAWEITAIDIASMELNNETSFKKEIIDGHSKGFDAKFIIHPNQYKILNSFQFYTEEEYLFALKVDKVVSELKNSKEFNPILIDGKIIEQPHLNKIKKILKNYRK</sequence>
<dbReference type="GO" id="GO:0003824">
    <property type="term" value="F:catalytic activity"/>
    <property type="evidence" value="ECO:0007669"/>
    <property type="project" value="InterPro"/>
</dbReference>
<keyword evidence="6" id="KW-1185">Reference proteome</keyword>
<evidence type="ECO:0000256" key="3">
    <source>
        <dbReference type="ARBA" id="ARBA00022842"/>
    </source>
</evidence>
<dbReference type="EMBL" id="WKJH01000005">
    <property type="protein sequence ID" value="MRX64313.1"/>
    <property type="molecule type" value="Genomic_DNA"/>
</dbReference>
<name>A0A6I2MKL4_9FLAO</name>
<evidence type="ECO:0000256" key="2">
    <source>
        <dbReference type="ARBA" id="ARBA00022723"/>
    </source>
</evidence>
<dbReference type="Pfam" id="PF03328">
    <property type="entry name" value="HpcH_HpaI"/>
    <property type="match status" value="1"/>
</dbReference>
<proteinExistence type="predicted"/>
<gene>
    <name evidence="5" type="ORF">GJ691_09030</name>
</gene>
<evidence type="ECO:0000313" key="6">
    <source>
        <dbReference type="Proteomes" id="UP000443153"/>
    </source>
</evidence>
<dbReference type="RefSeq" id="WP_154366045.1">
    <property type="nucleotide sequence ID" value="NZ_WKJH01000005.1"/>
</dbReference>
<organism evidence="5 6">
    <name type="scientific">Maribacter luteus</name>
    <dbReference type="NCBI Taxonomy" id="2594478"/>
    <lineage>
        <taxon>Bacteria</taxon>
        <taxon>Pseudomonadati</taxon>
        <taxon>Bacteroidota</taxon>
        <taxon>Flavobacteriia</taxon>
        <taxon>Flavobacteriales</taxon>
        <taxon>Flavobacteriaceae</taxon>
        <taxon>Maribacter</taxon>
    </lineage>
</organism>
<keyword evidence="2" id="KW-0479">Metal-binding</keyword>
<dbReference type="GO" id="GO:0006107">
    <property type="term" value="P:oxaloacetate metabolic process"/>
    <property type="evidence" value="ECO:0007669"/>
    <property type="project" value="TreeGrafter"/>
</dbReference>
<comment type="caution">
    <text evidence="5">The sequence shown here is derived from an EMBL/GenBank/DDBJ whole genome shotgun (WGS) entry which is preliminary data.</text>
</comment>